<keyword evidence="2" id="KW-1185">Reference proteome</keyword>
<dbReference type="EMBL" id="DF846747">
    <property type="protein sequence ID" value="GAT50935.1"/>
    <property type="molecule type" value="Genomic_DNA"/>
</dbReference>
<name>A0ABQ0LIM7_MYCCL</name>
<evidence type="ECO:0000313" key="2">
    <source>
        <dbReference type="Proteomes" id="UP000815677"/>
    </source>
</evidence>
<protein>
    <submittedName>
        <fullName evidence="1">Uncharacterized protein</fullName>
    </submittedName>
</protein>
<sequence>MSEVRDARLRGDFLAVLLDPDFQQTPKSHSEYDPIQSHSPERIIDLFSLPKITRNHKLKPRITHESTGSPIYSES</sequence>
<dbReference type="Proteomes" id="UP000815677">
    <property type="component" value="Unassembled WGS sequence"/>
</dbReference>
<accession>A0ABQ0LIM7</accession>
<gene>
    <name evidence="1" type="ORF">MCHLO_08122</name>
</gene>
<reference evidence="1" key="1">
    <citation type="submission" date="2014-09" db="EMBL/GenBank/DDBJ databases">
        <title>Genome sequence of the luminous mushroom Mycena chlorophos for searching fungal bioluminescence genes.</title>
        <authorList>
            <person name="Tanaka Y."/>
            <person name="Kasuga D."/>
            <person name="Oba Y."/>
            <person name="Hase S."/>
            <person name="Sato K."/>
            <person name="Oba Y."/>
            <person name="Sakakibara Y."/>
        </authorList>
    </citation>
    <scope>NUCLEOTIDE SEQUENCE</scope>
</reference>
<organism evidence="1 2">
    <name type="scientific">Mycena chlorophos</name>
    <name type="common">Agaric fungus</name>
    <name type="synonym">Agaricus chlorophos</name>
    <dbReference type="NCBI Taxonomy" id="658473"/>
    <lineage>
        <taxon>Eukaryota</taxon>
        <taxon>Fungi</taxon>
        <taxon>Dikarya</taxon>
        <taxon>Basidiomycota</taxon>
        <taxon>Agaricomycotina</taxon>
        <taxon>Agaricomycetes</taxon>
        <taxon>Agaricomycetidae</taxon>
        <taxon>Agaricales</taxon>
        <taxon>Marasmiineae</taxon>
        <taxon>Mycenaceae</taxon>
        <taxon>Mycena</taxon>
    </lineage>
</organism>
<proteinExistence type="predicted"/>
<evidence type="ECO:0000313" key="1">
    <source>
        <dbReference type="EMBL" id="GAT50935.1"/>
    </source>
</evidence>